<dbReference type="GO" id="GO:0043565">
    <property type="term" value="F:sequence-specific DNA binding"/>
    <property type="evidence" value="ECO:0007669"/>
    <property type="project" value="InterPro"/>
</dbReference>
<dbReference type="EMBL" id="LR134406">
    <property type="protein sequence ID" value="VEH69348.1"/>
    <property type="molecule type" value="Genomic_DNA"/>
</dbReference>
<dbReference type="InterPro" id="IPR018062">
    <property type="entry name" value="HTH_AraC-typ_CS"/>
</dbReference>
<evidence type="ECO:0000256" key="1">
    <source>
        <dbReference type="ARBA" id="ARBA00023015"/>
    </source>
</evidence>
<evidence type="ECO:0000313" key="6">
    <source>
        <dbReference type="EMBL" id="QUC10602.1"/>
    </source>
</evidence>
<evidence type="ECO:0000256" key="2">
    <source>
        <dbReference type="ARBA" id="ARBA00023125"/>
    </source>
</evidence>
<feature type="compositionally biased region" description="Polar residues" evidence="4">
    <location>
        <begin position="261"/>
        <end position="272"/>
    </location>
</feature>
<feature type="region of interest" description="Disordered" evidence="4">
    <location>
        <begin position="261"/>
        <end position="281"/>
    </location>
</feature>
<dbReference type="RefSeq" id="WP_014845742.1">
    <property type="nucleotide sequence ID" value="NZ_CAUVFX010000003.1"/>
</dbReference>
<dbReference type="EMBL" id="CP072385">
    <property type="protein sequence ID" value="QUC10602.1"/>
    <property type="molecule type" value="Genomic_DNA"/>
</dbReference>
<dbReference type="PROSITE" id="PS01124">
    <property type="entry name" value="HTH_ARAC_FAMILY_2"/>
    <property type="match status" value="1"/>
</dbReference>
<reference evidence="7 8" key="1">
    <citation type="submission" date="2018-12" db="EMBL/GenBank/DDBJ databases">
        <authorList>
            <consortium name="Pathogen Informatics"/>
        </authorList>
    </citation>
    <scope>NUCLEOTIDE SEQUENCE [LARGE SCALE GENOMIC DNA]</scope>
    <source>
        <strain evidence="7 8">NCTC12967</strain>
    </source>
</reference>
<dbReference type="InterPro" id="IPR046532">
    <property type="entry name" value="DUF6597"/>
</dbReference>
<dbReference type="PANTHER" id="PTHR46796">
    <property type="entry name" value="HTH-TYPE TRANSCRIPTIONAL ACTIVATOR RHAS-RELATED"/>
    <property type="match status" value="1"/>
</dbReference>
<gene>
    <name evidence="6" type="ORF">J5A53_12595</name>
    <name evidence="7" type="ORF">NCTC12967_00615</name>
</gene>
<keyword evidence="2" id="KW-0238">DNA-binding</keyword>
<dbReference type="OMA" id="RFWIPVW"/>
<evidence type="ECO:0000256" key="3">
    <source>
        <dbReference type="ARBA" id="ARBA00023163"/>
    </source>
</evidence>
<dbReference type="Pfam" id="PF12833">
    <property type="entry name" value="HTH_18"/>
    <property type="match status" value="1"/>
</dbReference>
<dbReference type="Proteomes" id="UP000677180">
    <property type="component" value="Chromosome"/>
</dbReference>
<name>A0A3N4CY48_9ACTN</name>
<evidence type="ECO:0000256" key="4">
    <source>
        <dbReference type="SAM" id="MobiDB-lite"/>
    </source>
</evidence>
<keyword evidence="8" id="KW-1185">Reference proteome</keyword>
<sequence length="281" mass="31031">MNEYDTSFRERAHLADDRGFSPPVYRFAPRAGLADVVRRFWVPVWDLAPGRESIQRVLQYPVCLIVIDADHASLVGPTSGLATKRLTGRGWTVGVLLQPAVGRQLIGADVSTLVDGQIALEDSTLVEVPRLVADIRASMTHPDDPAARESAIAVMETALRRLAPVDPEGLAVNTIVRTVENDPTIRRVSQICERFGMNERALQRLAAKRIGLTPKWLIRRRRLHEASWQLSGEVSLAELAASLGYSDQAHFQRDFQSATGITPTTYSKQRGSVSEKTRGEA</sequence>
<reference evidence="6" key="2">
    <citation type="submission" date="2021-03" db="EMBL/GenBank/DDBJ databases">
        <title>Human Oral Microbial Genomes.</title>
        <authorList>
            <person name="Johnston C.D."/>
            <person name="Chen T."/>
            <person name="Dewhirst F.E."/>
        </authorList>
    </citation>
    <scope>NUCLEOTIDE SEQUENCE</scope>
    <source>
        <strain evidence="6">F0714</strain>
    </source>
</reference>
<dbReference type="Gene3D" id="1.10.10.60">
    <property type="entry name" value="Homeodomain-like"/>
    <property type="match status" value="1"/>
</dbReference>
<dbReference type="InterPro" id="IPR050204">
    <property type="entry name" value="AraC_XylS_family_regulators"/>
</dbReference>
<dbReference type="AlphaFoldDB" id="A0A3N4CY48"/>
<evidence type="ECO:0000313" key="8">
    <source>
        <dbReference type="Proteomes" id="UP000273044"/>
    </source>
</evidence>
<organism evidence="7 8">
    <name type="scientific">Arachnia propionica</name>
    <dbReference type="NCBI Taxonomy" id="1750"/>
    <lineage>
        <taxon>Bacteria</taxon>
        <taxon>Bacillati</taxon>
        <taxon>Actinomycetota</taxon>
        <taxon>Actinomycetes</taxon>
        <taxon>Propionibacteriales</taxon>
        <taxon>Propionibacteriaceae</taxon>
        <taxon>Arachnia</taxon>
    </lineage>
</organism>
<protein>
    <submittedName>
        <fullName evidence="6">AraC family transcriptional regulator</fullName>
    </submittedName>
    <submittedName>
        <fullName evidence="7">Transcriptional activator FtrA</fullName>
    </submittedName>
</protein>
<dbReference type="OrthoDB" id="2559672at2"/>
<dbReference type="SMART" id="SM00342">
    <property type="entry name" value="HTH_ARAC"/>
    <property type="match status" value="1"/>
</dbReference>
<accession>A0A3N4CY48</accession>
<dbReference type="GeneID" id="64406105"/>
<evidence type="ECO:0000313" key="7">
    <source>
        <dbReference type="EMBL" id="VEH69348.1"/>
    </source>
</evidence>
<dbReference type="InterPro" id="IPR009057">
    <property type="entry name" value="Homeodomain-like_sf"/>
</dbReference>
<dbReference type="SUPFAM" id="SSF46689">
    <property type="entry name" value="Homeodomain-like"/>
    <property type="match status" value="1"/>
</dbReference>
<dbReference type="Pfam" id="PF20240">
    <property type="entry name" value="DUF6597"/>
    <property type="match status" value="1"/>
</dbReference>
<dbReference type="PROSITE" id="PS00041">
    <property type="entry name" value="HTH_ARAC_FAMILY_1"/>
    <property type="match status" value="1"/>
</dbReference>
<proteinExistence type="predicted"/>
<dbReference type="GO" id="GO:0003700">
    <property type="term" value="F:DNA-binding transcription factor activity"/>
    <property type="evidence" value="ECO:0007669"/>
    <property type="project" value="InterPro"/>
</dbReference>
<keyword evidence="1" id="KW-0805">Transcription regulation</keyword>
<dbReference type="Proteomes" id="UP000273044">
    <property type="component" value="Chromosome"/>
</dbReference>
<keyword evidence="3" id="KW-0804">Transcription</keyword>
<feature type="domain" description="HTH araC/xylS-type" evidence="5">
    <location>
        <begin position="173"/>
        <end position="269"/>
    </location>
</feature>
<evidence type="ECO:0000259" key="5">
    <source>
        <dbReference type="PROSITE" id="PS01124"/>
    </source>
</evidence>
<dbReference type="InterPro" id="IPR018060">
    <property type="entry name" value="HTH_AraC"/>
</dbReference>